<dbReference type="InterPro" id="IPR000086">
    <property type="entry name" value="NUDIX_hydrolase_dom"/>
</dbReference>
<evidence type="ECO:0000256" key="3">
    <source>
        <dbReference type="PIRSR" id="PIRSR605502-1"/>
    </source>
</evidence>
<dbReference type="AlphaFoldDB" id="A0A927CW23"/>
<keyword evidence="2" id="KW-0378">Hydrolase</keyword>
<keyword evidence="3" id="KW-0460">Magnesium</keyword>
<dbReference type="PRINTS" id="PR00502">
    <property type="entry name" value="NUDIXFAMILY"/>
</dbReference>
<feature type="binding site" evidence="3">
    <location>
        <position position="759"/>
    </location>
    <ligand>
        <name>Mg(2+)</name>
        <dbReference type="ChEBI" id="CHEBI:18420"/>
        <label>1</label>
    </ligand>
</feature>
<feature type="binding site" evidence="3">
    <location>
        <position position="757"/>
    </location>
    <ligand>
        <name>Mg(2+)</name>
        <dbReference type="ChEBI" id="CHEBI:18420"/>
        <label>1</label>
    </ligand>
</feature>
<dbReference type="CDD" id="cd18873">
    <property type="entry name" value="NUDIX_NadM_like"/>
    <property type="match status" value="1"/>
</dbReference>
<name>A0A927CW23_9BACI</name>
<evidence type="ECO:0000313" key="6">
    <source>
        <dbReference type="Proteomes" id="UP000602076"/>
    </source>
</evidence>
<evidence type="ECO:0000313" key="5">
    <source>
        <dbReference type="EMBL" id="MBD3108673.1"/>
    </source>
</evidence>
<dbReference type="RefSeq" id="WP_190998211.1">
    <property type="nucleotide sequence ID" value="NZ_JACXSI010000022.1"/>
</dbReference>
<sequence length="831" mass="92016">MLGAIIGDIVGSIYEPRHHHIKTKDFPLFTSYSHITDDTVMSCAVAEALYTYQQSKDINLFKSELVDSMQKFGNAYPHAGYGHSFKDWLKTDHPKPYGSYGNGSAMRVSPVAYVASSLQEAEELAKASAEVTHNHPEGIKGAKAAVSATFLARIGKNKRQIKSYIEQNYYKLDFTLDEIRPHYRFDVSCQGSVPQAIVAFLESVSFEDAIRNAISIGGDSDTIAAIAGGIAEAYYGIPEPIKQEALKYVSEGLIGEVYKRFIEYCSAYPSSDIGEKWKRPSVTVDNVIVRQSKNKDFLLLIRRKNEPFKHQWALPGGYVNENEIVERAAIRELEEETGVEAPSLELVGVFSEPNRDPRGWTISCAYKANVDQNVLAHAGDDASEAEWFAVSWTRKRDHLMLVLKSEFEQLEAAVDMHIDENGELKVGAQHTAHIAFDHAKIIASALKDDWSSLFNSSDIEKTDKGSLHAFSGCLVGGAAGDALGYAVEFMSLDTIQSKYGENGITQYQLHHGQARISDDTQMTLFTANGLLLGITRGMTRGIMGSIENYVYLCYKDWLETQSGNKQDYHFSWLFHVQELHSARAPGNTCLSALKSGEMGTMEKSINHSKGCGGVMRVAPVGLYCPRKWDRTETALIGAKVAAITHGHPLGFIPAASLVDIISQIVYGEETELKEIISESTKFIVNLFKQYPQAKEFQRIMELAMTLSEQTIEDAQAIKQIGEGWVAEEALAIAVYSGLKHSSNFGAAIIAAVNHDGDSDSTGAITGNIMGAFLGYNAIPAHYLEKLELKDIILEMAEDLYNDCQISEYTPASNQYELEWEVKYINCQPMHK</sequence>
<dbReference type="PANTHER" id="PTHR16222:SF24">
    <property type="entry name" value="ADP-RIBOSYLHYDROLASE ARH3"/>
    <property type="match status" value="1"/>
</dbReference>
<comment type="similarity">
    <text evidence="1">Belongs to the ADP-ribosylglycohydrolase family.</text>
</comment>
<dbReference type="PROSITE" id="PS51462">
    <property type="entry name" value="NUDIX"/>
    <property type="match status" value="1"/>
</dbReference>
<dbReference type="SUPFAM" id="SSF101478">
    <property type="entry name" value="ADP-ribosylglycohydrolase"/>
    <property type="match status" value="2"/>
</dbReference>
<dbReference type="InterPro" id="IPR050792">
    <property type="entry name" value="ADP-ribosylglycohydrolase"/>
</dbReference>
<gene>
    <name evidence="5" type="ORF">IEO70_09865</name>
</gene>
<dbReference type="SUPFAM" id="SSF55811">
    <property type="entry name" value="Nudix"/>
    <property type="match status" value="1"/>
</dbReference>
<dbReference type="Gene3D" id="3.90.79.10">
    <property type="entry name" value="Nucleoside Triphosphate Pyrophosphohydrolase"/>
    <property type="match status" value="1"/>
</dbReference>
<dbReference type="GO" id="GO:0046872">
    <property type="term" value="F:metal ion binding"/>
    <property type="evidence" value="ECO:0007669"/>
    <property type="project" value="UniProtKB-KW"/>
</dbReference>
<dbReference type="GO" id="GO:0016787">
    <property type="term" value="F:hydrolase activity"/>
    <property type="evidence" value="ECO:0007669"/>
    <property type="project" value="UniProtKB-KW"/>
</dbReference>
<dbReference type="Pfam" id="PF00293">
    <property type="entry name" value="NUDIX"/>
    <property type="match status" value="1"/>
</dbReference>
<dbReference type="PROSITE" id="PS00893">
    <property type="entry name" value="NUDIX_BOX"/>
    <property type="match status" value="1"/>
</dbReference>
<feature type="binding site" evidence="3">
    <location>
        <position position="519"/>
    </location>
    <ligand>
        <name>Mg(2+)</name>
        <dbReference type="ChEBI" id="CHEBI:18420"/>
        <label>1</label>
    </ligand>
</feature>
<evidence type="ECO:0000256" key="2">
    <source>
        <dbReference type="ARBA" id="ARBA00022801"/>
    </source>
</evidence>
<dbReference type="InterPro" id="IPR020084">
    <property type="entry name" value="NUDIX_hydrolase_CS"/>
</dbReference>
<organism evidence="5 6">
    <name type="scientific">Peribacillus faecalis</name>
    <dbReference type="NCBI Taxonomy" id="2772559"/>
    <lineage>
        <taxon>Bacteria</taxon>
        <taxon>Bacillati</taxon>
        <taxon>Bacillota</taxon>
        <taxon>Bacilli</taxon>
        <taxon>Bacillales</taxon>
        <taxon>Bacillaceae</taxon>
        <taxon>Peribacillus</taxon>
    </lineage>
</organism>
<dbReference type="Gene3D" id="1.10.4080.10">
    <property type="entry name" value="ADP-ribosylation/Crystallin J1"/>
    <property type="match status" value="2"/>
</dbReference>
<reference evidence="5" key="1">
    <citation type="submission" date="2020-09" db="EMBL/GenBank/DDBJ databases">
        <title>Bacillus faecalis sp. nov., a moderately halophilic bacterium isolated from cow faeces.</title>
        <authorList>
            <person name="Jiang L."/>
            <person name="Lee J."/>
        </authorList>
    </citation>
    <scope>NUCLEOTIDE SEQUENCE</scope>
    <source>
        <strain evidence="5">AGMB 02131</strain>
    </source>
</reference>
<dbReference type="InterPro" id="IPR020476">
    <property type="entry name" value="Nudix_hydrolase"/>
</dbReference>
<feature type="binding site" evidence="3">
    <location>
        <position position="518"/>
    </location>
    <ligand>
        <name>Mg(2+)</name>
        <dbReference type="ChEBI" id="CHEBI:18420"/>
        <label>1</label>
    </ligand>
</feature>
<dbReference type="InterPro" id="IPR005502">
    <property type="entry name" value="Ribosyl_crysJ1"/>
</dbReference>
<evidence type="ECO:0000256" key="1">
    <source>
        <dbReference type="ARBA" id="ARBA00010702"/>
    </source>
</evidence>
<keyword evidence="3" id="KW-0479">Metal-binding</keyword>
<protein>
    <submittedName>
        <fullName evidence="5">ADP-ribosylglycohydrolase family protein</fullName>
    </submittedName>
</protein>
<keyword evidence="6" id="KW-1185">Reference proteome</keyword>
<proteinExistence type="inferred from homology"/>
<dbReference type="Pfam" id="PF03747">
    <property type="entry name" value="ADP_ribosyl_GH"/>
    <property type="match status" value="2"/>
</dbReference>
<dbReference type="InterPro" id="IPR015797">
    <property type="entry name" value="NUDIX_hydrolase-like_dom_sf"/>
</dbReference>
<feature type="domain" description="Nudix hydrolase" evidence="4">
    <location>
        <begin position="277"/>
        <end position="415"/>
    </location>
</feature>
<dbReference type="Proteomes" id="UP000602076">
    <property type="component" value="Unassembled WGS sequence"/>
</dbReference>
<feature type="binding site" evidence="3">
    <location>
        <position position="517"/>
    </location>
    <ligand>
        <name>Mg(2+)</name>
        <dbReference type="ChEBI" id="CHEBI:18420"/>
        <label>1</label>
    </ligand>
</feature>
<accession>A0A927CW23</accession>
<dbReference type="InterPro" id="IPR036705">
    <property type="entry name" value="Ribosyl_crysJ1_sf"/>
</dbReference>
<dbReference type="EMBL" id="JACXSI010000022">
    <property type="protein sequence ID" value="MBD3108673.1"/>
    <property type="molecule type" value="Genomic_DNA"/>
</dbReference>
<evidence type="ECO:0000259" key="4">
    <source>
        <dbReference type="PROSITE" id="PS51462"/>
    </source>
</evidence>
<comment type="caution">
    <text evidence="5">The sequence shown here is derived from an EMBL/GenBank/DDBJ whole genome shotgun (WGS) entry which is preliminary data.</text>
</comment>
<comment type="cofactor">
    <cofactor evidence="3">
        <name>Mg(2+)</name>
        <dbReference type="ChEBI" id="CHEBI:18420"/>
    </cofactor>
    <text evidence="3">Binds 2 magnesium ions per subunit.</text>
</comment>
<feature type="binding site" evidence="3">
    <location>
        <position position="760"/>
    </location>
    <ligand>
        <name>Mg(2+)</name>
        <dbReference type="ChEBI" id="CHEBI:18420"/>
        <label>1</label>
    </ligand>
</feature>
<dbReference type="PANTHER" id="PTHR16222">
    <property type="entry name" value="ADP-RIBOSYLGLYCOHYDROLASE"/>
    <property type="match status" value="1"/>
</dbReference>